<sequence>MQFQTPSGKPFEIPDDWWVFSEMQTWNRSGRRCFTPLPCAECELIPLDAIVVPERRAGVALLNKLRLVPVLMAFREGEHSFLPPIKVSGPWAGEDYPYRLRDGFHRYFASVAAGFPYIPAQIISPEVDQRASAAFAQGSGI</sequence>
<organism evidence="1 2">
    <name type="scientific">Allgaiera indica</name>
    <dbReference type="NCBI Taxonomy" id="765699"/>
    <lineage>
        <taxon>Bacteria</taxon>
        <taxon>Pseudomonadati</taxon>
        <taxon>Pseudomonadota</taxon>
        <taxon>Alphaproteobacteria</taxon>
        <taxon>Rhodobacterales</taxon>
        <taxon>Paracoccaceae</taxon>
        <taxon>Allgaiera</taxon>
    </lineage>
</organism>
<reference evidence="1" key="1">
    <citation type="journal article" date="2014" name="Int. J. Syst. Evol. Microbiol.">
        <title>Complete genome sequence of Corynebacterium casei LMG S-19264T (=DSM 44701T), isolated from a smear-ripened cheese.</title>
        <authorList>
            <consortium name="US DOE Joint Genome Institute (JGI-PGF)"/>
            <person name="Walter F."/>
            <person name="Albersmeier A."/>
            <person name="Kalinowski J."/>
            <person name="Ruckert C."/>
        </authorList>
    </citation>
    <scope>NUCLEOTIDE SEQUENCE</scope>
    <source>
        <strain evidence="1">CGMCC 1.10859</strain>
    </source>
</reference>
<dbReference type="Proteomes" id="UP000634647">
    <property type="component" value="Unassembled WGS sequence"/>
</dbReference>
<accession>A0AAN4UUM8</accession>
<comment type="caution">
    <text evidence="1">The sequence shown here is derived from an EMBL/GenBank/DDBJ whole genome shotgun (WGS) entry which is preliminary data.</text>
</comment>
<dbReference type="AlphaFoldDB" id="A0AAN4UUM8"/>
<reference evidence="1" key="2">
    <citation type="submission" date="2023-06" db="EMBL/GenBank/DDBJ databases">
        <authorList>
            <person name="Sun Q."/>
            <person name="Zhou Y."/>
        </authorList>
    </citation>
    <scope>NUCLEOTIDE SEQUENCE</scope>
    <source>
        <strain evidence="1">CGMCC 1.10859</strain>
    </source>
</reference>
<gene>
    <name evidence="1" type="ORF">GCM10008024_36850</name>
</gene>
<dbReference type="RefSeq" id="WP_143037572.1">
    <property type="nucleotide sequence ID" value="NZ_BNAB01000025.1"/>
</dbReference>
<name>A0AAN4UUM8_9RHOB</name>
<evidence type="ECO:0000313" key="1">
    <source>
        <dbReference type="EMBL" id="GHE05551.1"/>
    </source>
</evidence>
<dbReference type="SUPFAM" id="SSF110849">
    <property type="entry name" value="ParB/Sulfiredoxin"/>
    <property type="match status" value="1"/>
</dbReference>
<evidence type="ECO:0000313" key="2">
    <source>
        <dbReference type="Proteomes" id="UP000634647"/>
    </source>
</evidence>
<protein>
    <submittedName>
        <fullName evidence="1">Uncharacterized protein</fullName>
    </submittedName>
</protein>
<proteinExistence type="predicted"/>
<dbReference type="EMBL" id="BNAB01000025">
    <property type="protein sequence ID" value="GHE05551.1"/>
    <property type="molecule type" value="Genomic_DNA"/>
</dbReference>
<dbReference type="InterPro" id="IPR036086">
    <property type="entry name" value="ParB/Sulfiredoxin_sf"/>
</dbReference>
<dbReference type="CDD" id="cd16387">
    <property type="entry name" value="ParB_N_Srx"/>
    <property type="match status" value="1"/>
</dbReference>